<evidence type="ECO:0008006" key="4">
    <source>
        <dbReference type="Google" id="ProtNLM"/>
    </source>
</evidence>
<dbReference type="EMBL" id="WHUW01000006">
    <property type="protein sequence ID" value="KAF8444678.1"/>
    <property type="molecule type" value="Genomic_DNA"/>
</dbReference>
<name>A0AAD4BZX0_BOLED</name>
<reference evidence="2" key="1">
    <citation type="submission" date="2019-10" db="EMBL/GenBank/DDBJ databases">
        <authorList>
            <consortium name="DOE Joint Genome Institute"/>
            <person name="Kuo A."/>
            <person name="Miyauchi S."/>
            <person name="Kiss E."/>
            <person name="Drula E."/>
            <person name="Kohler A."/>
            <person name="Sanchez-Garcia M."/>
            <person name="Andreopoulos B."/>
            <person name="Barry K.W."/>
            <person name="Bonito G."/>
            <person name="Buee M."/>
            <person name="Carver A."/>
            <person name="Chen C."/>
            <person name="Cichocki N."/>
            <person name="Clum A."/>
            <person name="Culley D."/>
            <person name="Crous P.W."/>
            <person name="Fauchery L."/>
            <person name="Girlanda M."/>
            <person name="Hayes R."/>
            <person name="Keri Z."/>
            <person name="LaButti K."/>
            <person name="Lipzen A."/>
            <person name="Lombard V."/>
            <person name="Magnuson J."/>
            <person name="Maillard F."/>
            <person name="Morin E."/>
            <person name="Murat C."/>
            <person name="Nolan M."/>
            <person name="Ohm R."/>
            <person name="Pangilinan J."/>
            <person name="Pereira M."/>
            <person name="Perotto S."/>
            <person name="Peter M."/>
            <person name="Riley R."/>
            <person name="Sitrit Y."/>
            <person name="Stielow B."/>
            <person name="Szollosi G."/>
            <person name="Zifcakova L."/>
            <person name="Stursova M."/>
            <person name="Spatafora J.W."/>
            <person name="Tedersoo L."/>
            <person name="Vaario L.-M."/>
            <person name="Yamada A."/>
            <person name="Yan M."/>
            <person name="Wang P."/>
            <person name="Xu J."/>
            <person name="Bruns T."/>
            <person name="Baldrian P."/>
            <person name="Vilgalys R."/>
            <person name="Henrissat B."/>
            <person name="Grigoriev I.V."/>
            <person name="Hibbett D."/>
            <person name="Nagy L.G."/>
            <person name="Martin F.M."/>
        </authorList>
    </citation>
    <scope>NUCLEOTIDE SEQUENCE</scope>
    <source>
        <strain evidence="2">BED1</strain>
    </source>
</reference>
<gene>
    <name evidence="2" type="ORF">L210DRAFT_655833</name>
</gene>
<reference evidence="2" key="2">
    <citation type="journal article" date="2020" name="Nat. Commun.">
        <title>Large-scale genome sequencing of mycorrhizal fungi provides insights into the early evolution of symbiotic traits.</title>
        <authorList>
            <person name="Miyauchi S."/>
            <person name="Kiss E."/>
            <person name="Kuo A."/>
            <person name="Drula E."/>
            <person name="Kohler A."/>
            <person name="Sanchez-Garcia M."/>
            <person name="Morin E."/>
            <person name="Andreopoulos B."/>
            <person name="Barry K.W."/>
            <person name="Bonito G."/>
            <person name="Buee M."/>
            <person name="Carver A."/>
            <person name="Chen C."/>
            <person name="Cichocki N."/>
            <person name="Clum A."/>
            <person name="Culley D."/>
            <person name="Crous P.W."/>
            <person name="Fauchery L."/>
            <person name="Girlanda M."/>
            <person name="Hayes R.D."/>
            <person name="Keri Z."/>
            <person name="LaButti K."/>
            <person name="Lipzen A."/>
            <person name="Lombard V."/>
            <person name="Magnuson J."/>
            <person name="Maillard F."/>
            <person name="Murat C."/>
            <person name="Nolan M."/>
            <person name="Ohm R.A."/>
            <person name="Pangilinan J."/>
            <person name="Pereira M.F."/>
            <person name="Perotto S."/>
            <person name="Peter M."/>
            <person name="Pfister S."/>
            <person name="Riley R."/>
            <person name="Sitrit Y."/>
            <person name="Stielow J.B."/>
            <person name="Szollosi G."/>
            <person name="Zifcakova L."/>
            <person name="Stursova M."/>
            <person name="Spatafora J.W."/>
            <person name="Tedersoo L."/>
            <person name="Vaario L.M."/>
            <person name="Yamada A."/>
            <person name="Yan M."/>
            <person name="Wang P."/>
            <person name="Xu J."/>
            <person name="Bruns T."/>
            <person name="Baldrian P."/>
            <person name="Vilgalys R."/>
            <person name="Dunand C."/>
            <person name="Henrissat B."/>
            <person name="Grigoriev I.V."/>
            <person name="Hibbett D."/>
            <person name="Nagy L.G."/>
            <person name="Martin F.M."/>
        </authorList>
    </citation>
    <scope>NUCLEOTIDE SEQUENCE</scope>
    <source>
        <strain evidence="2">BED1</strain>
    </source>
</reference>
<proteinExistence type="predicted"/>
<feature type="compositionally biased region" description="Polar residues" evidence="1">
    <location>
        <begin position="260"/>
        <end position="269"/>
    </location>
</feature>
<evidence type="ECO:0000313" key="2">
    <source>
        <dbReference type="EMBL" id="KAF8444678.1"/>
    </source>
</evidence>
<accession>A0AAD4BZX0</accession>
<dbReference type="AlphaFoldDB" id="A0AAD4BZX0"/>
<evidence type="ECO:0000256" key="1">
    <source>
        <dbReference type="SAM" id="MobiDB-lite"/>
    </source>
</evidence>
<organism evidence="2 3">
    <name type="scientific">Boletus edulis BED1</name>
    <dbReference type="NCBI Taxonomy" id="1328754"/>
    <lineage>
        <taxon>Eukaryota</taxon>
        <taxon>Fungi</taxon>
        <taxon>Dikarya</taxon>
        <taxon>Basidiomycota</taxon>
        <taxon>Agaricomycotina</taxon>
        <taxon>Agaricomycetes</taxon>
        <taxon>Agaricomycetidae</taxon>
        <taxon>Boletales</taxon>
        <taxon>Boletineae</taxon>
        <taxon>Boletaceae</taxon>
        <taxon>Boletoideae</taxon>
        <taxon>Boletus</taxon>
    </lineage>
</organism>
<comment type="caution">
    <text evidence="2">The sequence shown here is derived from an EMBL/GenBank/DDBJ whole genome shotgun (WGS) entry which is preliminary data.</text>
</comment>
<evidence type="ECO:0000313" key="3">
    <source>
        <dbReference type="Proteomes" id="UP001194468"/>
    </source>
</evidence>
<feature type="compositionally biased region" description="Acidic residues" evidence="1">
    <location>
        <begin position="229"/>
        <end position="241"/>
    </location>
</feature>
<feature type="region of interest" description="Disordered" evidence="1">
    <location>
        <begin position="229"/>
        <end position="272"/>
    </location>
</feature>
<dbReference type="Proteomes" id="UP001194468">
    <property type="component" value="Unassembled WGS sequence"/>
</dbReference>
<feature type="region of interest" description="Disordered" evidence="1">
    <location>
        <begin position="330"/>
        <end position="351"/>
    </location>
</feature>
<sequence>MEKVSDTITSVFHIAIKDKRPAINSAGDDATVWSEPFGLGWRLGFSYNPQAWFQVAKVRLYLDHNNCQTEQDQATVTVTLKDAADKDAKGLKERETTIDDFGHGQPALLGSWSPYDFTLHPYVSLTLNTKARPPQIVANPLPSTSVALRQSLDSGDFVDTKFYVFSAKCSGTTAGNPRVVYANSHSIGLVLPKSDPRKKSTNGAAPTFLVNMTGDNHINGDSVLHEYEYEQDSDLDDEEEGDLNKVEPPPSPSPVPGRFQTGSSSQPHTPTGLAEERIRDGMEDEFPAAPPAYSVSNCRMILVKGVAYKTWFAYIYFRYTGQVSFRPLKSAQGSSKRPAKGPNQPPSCSPKSMYRLAANLGDERMKELARRAIQEGLSKDNIVEEAFSWFTAQYATISLYEVDKVSELRKLPEVSSALRLQLKAVTLGEKPWAHNVLIAIMDRLNPTEPST</sequence>
<protein>
    <recommendedName>
        <fullName evidence="4">MATH domain-containing protein</fullName>
    </recommendedName>
</protein>
<keyword evidence="3" id="KW-1185">Reference proteome</keyword>